<dbReference type="AlphaFoldDB" id="A0A6L6IG27"/>
<protein>
    <submittedName>
        <fullName evidence="1">Uncharacterized protein</fullName>
    </submittedName>
</protein>
<organism evidence="1 2">
    <name type="scientific">Intestinirhabdus alba</name>
    <dbReference type="NCBI Taxonomy" id="2899544"/>
    <lineage>
        <taxon>Bacteria</taxon>
        <taxon>Pseudomonadati</taxon>
        <taxon>Pseudomonadota</taxon>
        <taxon>Gammaproteobacteria</taxon>
        <taxon>Enterobacterales</taxon>
        <taxon>Enterobacteriaceae</taxon>
        <taxon>Intestinirhabdus</taxon>
    </lineage>
</organism>
<sequence length="82" mass="9326">MAQPIKKQLNADAVLFRKQFSIRETAVFCFYLLIKSILTGDSGSAFALRKSTFHFNLNNLNIKKILIKAARRGEKKQALRLA</sequence>
<evidence type="ECO:0000313" key="2">
    <source>
        <dbReference type="Proteomes" id="UP000477739"/>
    </source>
</evidence>
<comment type="caution">
    <text evidence="1">The sequence shown here is derived from an EMBL/GenBank/DDBJ whole genome shotgun (WGS) entry which is preliminary data.</text>
</comment>
<dbReference type="EMBL" id="WMJZ01000005">
    <property type="protein sequence ID" value="MTH45792.1"/>
    <property type="molecule type" value="Genomic_DNA"/>
</dbReference>
<keyword evidence="2" id="KW-1185">Reference proteome</keyword>
<reference evidence="1 2" key="1">
    <citation type="submission" date="2019-11" db="EMBL/GenBank/DDBJ databases">
        <title>Escherichia alba sp. nov. isolated from the gut of plastic-eating superworms Zophobas atratus.</title>
        <authorList>
            <person name="Yang Y."/>
        </authorList>
    </citation>
    <scope>NUCLEOTIDE SEQUENCE [LARGE SCALE GENOMIC DNA]</scope>
    <source>
        <strain evidence="2">BIT-B35</strain>
    </source>
</reference>
<gene>
    <name evidence="1" type="ORF">GJV78_05835</name>
</gene>
<name>A0A6L6IG27_9ENTR</name>
<evidence type="ECO:0000313" key="1">
    <source>
        <dbReference type="EMBL" id="MTH45792.1"/>
    </source>
</evidence>
<proteinExistence type="predicted"/>
<dbReference type="Proteomes" id="UP000477739">
    <property type="component" value="Unassembled WGS sequence"/>
</dbReference>
<dbReference type="RefSeq" id="WP_155107440.1">
    <property type="nucleotide sequence ID" value="NZ_WMJZ01000005.1"/>
</dbReference>
<accession>A0A6L6IG27</accession>